<feature type="compositionally biased region" description="Polar residues" evidence="1">
    <location>
        <begin position="151"/>
        <end position="174"/>
    </location>
</feature>
<name>A0A0M8MUJ8_9BASI</name>
<protein>
    <submittedName>
        <fullName evidence="2">Uncharacterized protein</fullName>
    </submittedName>
</protein>
<dbReference type="OrthoDB" id="2413468at2759"/>
<dbReference type="Proteomes" id="UP000037751">
    <property type="component" value="Unassembled WGS sequence"/>
</dbReference>
<feature type="compositionally biased region" description="Low complexity" evidence="1">
    <location>
        <begin position="311"/>
        <end position="328"/>
    </location>
</feature>
<reference evidence="2 3" key="1">
    <citation type="submission" date="2015-07" db="EMBL/GenBank/DDBJ databases">
        <title>Draft Genome Sequence of Malassezia furfur CBS1878 and Malassezia pachydermatis CBS1879.</title>
        <authorList>
            <person name="Triana S."/>
            <person name="Ohm R."/>
            <person name="Gonzalez A."/>
            <person name="DeCock H."/>
            <person name="Restrepo S."/>
            <person name="Celis A."/>
        </authorList>
    </citation>
    <scope>NUCLEOTIDE SEQUENCE [LARGE SCALE GENOMIC DNA]</scope>
    <source>
        <strain evidence="2 3">CBS 1879</strain>
    </source>
</reference>
<feature type="region of interest" description="Disordered" evidence="1">
    <location>
        <begin position="939"/>
        <end position="958"/>
    </location>
</feature>
<dbReference type="EMBL" id="LGAV01000003">
    <property type="protein sequence ID" value="KOS14624.1"/>
    <property type="molecule type" value="Genomic_DNA"/>
</dbReference>
<feature type="compositionally biased region" description="Low complexity" evidence="1">
    <location>
        <begin position="410"/>
        <end position="439"/>
    </location>
</feature>
<dbReference type="STRING" id="77020.A0A0M8MUJ8"/>
<dbReference type="AlphaFoldDB" id="A0A0M8MUJ8"/>
<proteinExistence type="predicted"/>
<feature type="compositionally biased region" description="Polar residues" evidence="1">
    <location>
        <begin position="597"/>
        <end position="607"/>
    </location>
</feature>
<organism evidence="2 3">
    <name type="scientific">Malassezia pachydermatis</name>
    <dbReference type="NCBI Taxonomy" id="77020"/>
    <lineage>
        <taxon>Eukaryota</taxon>
        <taxon>Fungi</taxon>
        <taxon>Dikarya</taxon>
        <taxon>Basidiomycota</taxon>
        <taxon>Ustilaginomycotina</taxon>
        <taxon>Malasseziomycetes</taxon>
        <taxon>Malasseziales</taxon>
        <taxon>Malasseziaceae</taxon>
        <taxon>Malassezia</taxon>
    </lineage>
</organism>
<feature type="compositionally biased region" description="Low complexity" evidence="1">
    <location>
        <begin position="49"/>
        <end position="92"/>
    </location>
</feature>
<sequence>MSSHRADDSASSIDVASSYLESTDTADAPYLTQLGSRPHKSQSRADSLASTSTPASPTPAAAVAPAASTSMVDSPSSSVDGSVFSVRSGSGSRLQRQPAIHRSRTSSNVSDSSQTSQSSRRVLSQRPRDASGSNSPVPLLGTPPPPAWRASSRSELTSPLQRHSSLRSTLSGHSESLRPSKAGSLDHDNEEDDDEGKDEHSDESVYSNEGDKEEATHSTDADPTTVSRASSVRSAASMPLPLRVHSSLSDTEERRVPAVPTTPARSQHRPRSSSLASPNERHTASPVLPPRRALAADVSDSSQSVRRTSLPPSAGTTSTAPSEAASTPRVEPAVLSPLSMPPLLPEEYKPALPPRPRSQAETPALAPLPPDATAQMLSPPDLPVSASQQSLSSAYSNESMASSKEESTSEAKAPAAPAEGASTTTSPTMTSTPLTTATSHFARMPTEEPIRSSDTSLVSWPASRHVSTDTTRASQRVVSGASEASSTFTTSMQELMDTFASAMADLGLDESAPPVPGVDDMAVGYRATAYPHGSHGLPRSTSTLASMLPPPEPVKAPISSPLPAAAPALQQAVAPGSTRTTSMASTMTSSTSSATSPALSNKALPQSPTDKRFHVYGMHVWWPGSFDVTSNLNYDSVSPVQRAALFTNAANDLLQRPTNLSDWIEQIRALQPSAPDALTRSVMQTQMQELEASMTPHLGAPSEPSDLPLPSNIPFPLLAKAQSVAHGDPGISLVNSPASHDSTSPPPSALPAAAAVAAATPATTTTPSMLASPAPRPLSTTAAPALPTPTPAQAMAMASAPSRYAAATSTPAPPTPASTQTKEPSTSMPASFFTNPLGRRKATHAATYSSYTPLRAFPSPRVPGASSEWDAMPVGLGLYRAPSQAMSDVSSLPDTAMNAAVTRLRDALPEIDEATARLYVQRHHGDDVRALSDYLADHAREEPHAPRRGLFAHTPRTR</sequence>
<feature type="compositionally biased region" description="Basic and acidic residues" evidence="1">
    <location>
        <begin position="197"/>
        <end position="220"/>
    </location>
</feature>
<feature type="compositionally biased region" description="Low complexity" evidence="1">
    <location>
        <begin position="750"/>
        <end position="810"/>
    </location>
</feature>
<keyword evidence="3" id="KW-1185">Reference proteome</keyword>
<feature type="region of interest" description="Disordered" evidence="1">
    <location>
        <begin position="28"/>
        <end position="457"/>
    </location>
</feature>
<dbReference type="RefSeq" id="XP_017992256.1">
    <property type="nucleotide sequence ID" value="XM_018135394.1"/>
</dbReference>
<feature type="compositionally biased region" description="Low complexity" evidence="1">
    <location>
        <begin position="556"/>
        <end position="596"/>
    </location>
</feature>
<evidence type="ECO:0000256" key="1">
    <source>
        <dbReference type="SAM" id="MobiDB-lite"/>
    </source>
</evidence>
<feature type="compositionally biased region" description="Low complexity" evidence="1">
    <location>
        <begin position="226"/>
        <end position="237"/>
    </location>
</feature>
<feature type="compositionally biased region" description="Polar residues" evidence="1">
    <location>
        <begin position="820"/>
        <end position="834"/>
    </location>
</feature>
<dbReference type="GeneID" id="28727269"/>
<comment type="caution">
    <text evidence="2">The sequence shown here is derived from an EMBL/GenBank/DDBJ whole genome shotgun (WGS) entry which is preliminary data.</text>
</comment>
<feature type="compositionally biased region" description="Low complexity" evidence="1">
    <location>
        <begin position="105"/>
        <end position="125"/>
    </location>
</feature>
<evidence type="ECO:0000313" key="2">
    <source>
        <dbReference type="EMBL" id="KOS14624.1"/>
    </source>
</evidence>
<feature type="compositionally biased region" description="Low complexity" evidence="1">
    <location>
        <begin position="385"/>
        <end position="402"/>
    </location>
</feature>
<gene>
    <name evidence="2" type="ORF">Malapachy_0881</name>
</gene>
<evidence type="ECO:0000313" key="3">
    <source>
        <dbReference type="Proteomes" id="UP000037751"/>
    </source>
</evidence>
<feature type="region of interest" description="Disordered" evidence="1">
    <location>
        <begin position="729"/>
        <end position="835"/>
    </location>
</feature>
<accession>A0A0M8MUJ8</accession>
<feature type="region of interest" description="Disordered" evidence="1">
    <location>
        <begin position="531"/>
        <end position="607"/>
    </location>
</feature>
<dbReference type="VEuPathDB" id="FungiDB:Malapachy_0881"/>